<reference evidence="1" key="1">
    <citation type="journal article" date="2015" name="Microbes Infect.">
        <title>Whole genome PCR scanning (WGPS) of Coxiella burnetii strains from ruminants.</title>
        <authorList>
            <person name="Sidi-Boumedine K."/>
            <person name="Adam G."/>
            <person name="Angen O."/>
            <person name="Aspan A."/>
            <person name="Bossers A."/>
            <person name="Roest H.J."/>
            <person name="Prigent M."/>
            <person name="Thiery R."/>
            <person name="Rousset E."/>
        </authorList>
    </citation>
    <scope>NUCLEOTIDE SEQUENCE</scope>
    <source>
        <strain evidence="1">EVC13</strain>
    </source>
</reference>
<accession>A0A0M5LMA3</accession>
<evidence type="ECO:0000313" key="1">
    <source>
        <dbReference type="EMBL" id="ALE59691.1"/>
    </source>
</evidence>
<dbReference type="RefSeq" id="WP_080713283.1">
    <property type="nucleotide sequence ID" value="NZ_CCAM010000007.1"/>
</dbReference>
<protein>
    <submittedName>
        <fullName evidence="1">Uncharacterized protein</fullName>
    </submittedName>
</protein>
<dbReference type="AlphaFoldDB" id="A0A0M5LMA3"/>
<organism evidence="1">
    <name type="scientific">Coxiella burnetii</name>
    <dbReference type="NCBI Taxonomy" id="777"/>
    <lineage>
        <taxon>Bacteria</taxon>
        <taxon>Pseudomonadati</taxon>
        <taxon>Pseudomonadota</taxon>
        <taxon>Gammaproteobacteria</taxon>
        <taxon>Legionellales</taxon>
        <taxon>Coxiellaceae</taxon>
        <taxon>Coxiella</taxon>
    </lineage>
</organism>
<dbReference type="EMBL" id="KT381467">
    <property type="protein sequence ID" value="ALE59691.1"/>
    <property type="molecule type" value="Genomic_DNA"/>
</dbReference>
<gene>
    <name evidence="1" type="ORF">CBU_0221a</name>
</gene>
<proteinExistence type="predicted"/>
<sequence>MVVSLRDNLKNIMRRSRTASLSSAIRPLSSEKAGVVQR</sequence>
<name>A0A0M5LMA3_COXBE</name>